<accession>A0ABV8J0A3</accession>
<proteinExistence type="predicted"/>
<protein>
    <submittedName>
        <fullName evidence="1">Uncharacterized protein</fullName>
    </submittedName>
</protein>
<dbReference type="RefSeq" id="WP_378070874.1">
    <property type="nucleotide sequence ID" value="NZ_JBHSBL010000023.1"/>
</dbReference>
<sequence length="246" mass="27356">MLKALLAAWEVPAPDEIVRSQASVEVRYVRSGVRRTLGLWAGRPGQLGWDVWAADEELNGLAPGGWKFMARLRVKGEVGGTADSDPEQLCRGEYPWPLAGEALDSRLVDEGRKFVEPMLWFFEDRADLGRLLLARDPHKPWWLGPEFADNTGSWQRGEIFAQPVSGTSAGVVLAVILARHTGDEELERLAMNNLSDMADHIVDGTGLAFRTVVGSYAEEFQEWSSVDLSDLAQLAPKRRRRRATTT</sequence>
<reference evidence="2" key="1">
    <citation type="journal article" date="2019" name="Int. J. Syst. Evol. Microbiol.">
        <title>The Global Catalogue of Microorganisms (GCM) 10K type strain sequencing project: providing services to taxonomists for standard genome sequencing and annotation.</title>
        <authorList>
            <consortium name="The Broad Institute Genomics Platform"/>
            <consortium name="The Broad Institute Genome Sequencing Center for Infectious Disease"/>
            <person name="Wu L."/>
            <person name="Ma J."/>
        </authorList>
    </citation>
    <scope>NUCLEOTIDE SEQUENCE [LARGE SCALE GENOMIC DNA]</scope>
    <source>
        <strain evidence="2">TBRC 5832</strain>
    </source>
</reference>
<evidence type="ECO:0000313" key="2">
    <source>
        <dbReference type="Proteomes" id="UP001595867"/>
    </source>
</evidence>
<gene>
    <name evidence="1" type="ORF">ACFO0C_34075</name>
</gene>
<evidence type="ECO:0000313" key="1">
    <source>
        <dbReference type="EMBL" id="MFC4069982.1"/>
    </source>
</evidence>
<name>A0ABV8J0A3_9ACTN</name>
<dbReference type="Proteomes" id="UP001595867">
    <property type="component" value="Unassembled WGS sequence"/>
</dbReference>
<dbReference type="EMBL" id="JBHSBL010000023">
    <property type="protein sequence ID" value="MFC4069982.1"/>
    <property type="molecule type" value="Genomic_DNA"/>
</dbReference>
<keyword evidence="2" id="KW-1185">Reference proteome</keyword>
<organism evidence="1 2">
    <name type="scientific">Actinoplanes subglobosus</name>
    <dbReference type="NCBI Taxonomy" id="1547892"/>
    <lineage>
        <taxon>Bacteria</taxon>
        <taxon>Bacillati</taxon>
        <taxon>Actinomycetota</taxon>
        <taxon>Actinomycetes</taxon>
        <taxon>Micromonosporales</taxon>
        <taxon>Micromonosporaceae</taxon>
        <taxon>Actinoplanes</taxon>
    </lineage>
</organism>
<comment type="caution">
    <text evidence="1">The sequence shown here is derived from an EMBL/GenBank/DDBJ whole genome shotgun (WGS) entry which is preliminary data.</text>
</comment>